<dbReference type="PANTHER" id="PTHR30349">
    <property type="entry name" value="PHAGE INTEGRASE-RELATED"/>
    <property type="match status" value="1"/>
</dbReference>
<reference evidence="5" key="1">
    <citation type="submission" date="2016-10" db="EMBL/GenBank/DDBJ databases">
        <authorList>
            <person name="Varghese N."/>
            <person name="Submissions S."/>
        </authorList>
    </citation>
    <scope>NUCLEOTIDE SEQUENCE [LARGE SCALE GENOMIC DNA]</scope>
    <source>
        <strain evidence="5">DUS833</strain>
    </source>
</reference>
<dbReference type="GO" id="GO:0003677">
    <property type="term" value="F:DNA binding"/>
    <property type="evidence" value="ECO:0007669"/>
    <property type="project" value="InterPro"/>
</dbReference>
<dbReference type="Proteomes" id="UP000199365">
    <property type="component" value="Unassembled WGS sequence"/>
</dbReference>
<keyword evidence="2" id="KW-0233">DNA recombination</keyword>
<dbReference type="RefSeq" id="WP_090802254.1">
    <property type="nucleotide sequence ID" value="NZ_FNKX01000001.1"/>
</dbReference>
<dbReference type="Gene3D" id="1.10.443.10">
    <property type="entry name" value="Intergrase catalytic core"/>
    <property type="match status" value="1"/>
</dbReference>
<dbReference type="STRING" id="157910.SAMN05445850_1425"/>
<feature type="domain" description="Tyr recombinase" evidence="3">
    <location>
        <begin position="158"/>
        <end position="356"/>
    </location>
</feature>
<dbReference type="Pfam" id="PF00589">
    <property type="entry name" value="Phage_integrase"/>
    <property type="match status" value="1"/>
</dbReference>
<sequence length="356" mass="40596">MAHISQRGAYWRAKVRRRGYKPVYRSFDTKHSKRSNGLAGWSRRWIAGHMSIARKPSGPRSSRRWSGIVPEKHHPYQENRRIQRWISNPLSHRTPANLRGADFAKYRDERRAAGRTENTIRLELQVISHLFEIARKEWGMEALMNPLKNIRKPSGSEARDRRLRPGEFELLHALLSTSGNPHAALAFELAIETSLRQGALCSVQWEWLDLGNRLLHFPPGARGAENKGVPAVLPLSRRAIAVFRNLAAIAEDPEARANRSRLGPSDVAAEKLTGRVFATSVNAVICIWKRTLKKASLDDPEVSTLRWHDLRHEAASRFFEKGLHPMEVASLTGHKSMQMLKRYTHLRPESLLHKQG</sequence>
<keyword evidence="1" id="KW-0229">DNA integration</keyword>
<dbReference type="PANTHER" id="PTHR30349:SF94">
    <property type="entry name" value="INTEGRASE_RECOMBINASE HI_1414-RELATED"/>
    <property type="match status" value="1"/>
</dbReference>
<proteinExistence type="predicted"/>
<dbReference type="EMBL" id="FNKX01000001">
    <property type="protein sequence ID" value="SDQ68911.1"/>
    <property type="molecule type" value="Genomic_DNA"/>
</dbReference>
<accession>A0A1H1CXB1</accession>
<evidence type="ECO:0000313" key="4">
    <source>
        <dbReference type="EMBL" id="SDQ68911.1"/>
    </source>
</evidence>
<keyword evidence="5" id="KW-1185">Reference proteome</keyword>
<dbReference type="GO" id="GO:0015074">
    <property type="term" value="P:DNA integration"/>
    <property type="evidence" value="ECO:0007669"/>
    <property type="project" value="UniProtKB-KW"/>
</dbReference>
<dbReference type="InterPro" id="IPR002104">
    <property type="entry name" value="Integrase_catalytic"/>
</dbReference>
<dbReference type="InterPro" id="IPR050090">
    <property type="entry name" value="Tyrosine_recombinase_XerCD"/>
</dbReference>
<dbReference type="GO" id="GO:0006310">
    <property type="term" value="P:DNA recombination"/>
    <property type="evidence" value="ECO:0007669"/>
    <property type="project" value="UniProtKB-KW"/>
</dbReference>
<name>A0A1H1CXB1_9BURK</name>
<organism evidence="4 5">
    <name type="scientific">Paraburkholderia tuberum</name>
    <dbReference type="NCBI Taxonomy" id="157910"/>
    <lineage>
        <taxon>Bacteria</taxon>
        <taxon>Pseudomonadati</taxon>
        <taxon>Pseudomonadota</taxon>
        <taxon>Betaproteobacteria</taxon>
        <taxon>Burkholderiales</taxon>
        <taxon>Burkholderiaceae</taxon>
        <taxon>Paraburkholderia</taxon>
    </lineage>
</organism>
<gene>
    <name evidence="4" type="ORF">SAMN05445850_1425</name>
</gene>
<protein>
    <submittedName>
        <fullName evidence="4">Site-specific recombinase XerD</fullName>
    </submittedName>
</protein>
<evidence type="ECO:0000256" key="1">
    <source>
        <dbReference type="ARBA" id="ARBA00022908"/>
    </source>
</evidence>
<dbReference type="AlphaFoldDB" id="A0A1H1CXB1"/>
<evidence type="ECO:0000313" key="5">
    <source>
        <dbReference type="Proteomes" id="UP000199365"/>
    </source>
</evidence>
<dbReference type="CDD" id="cd00796">
    <property type="entry name" value="INT_Rci_Hp1_C"/>
    <property type="match status" value="1"/>
</dbReference>
<dbReference type="InterPro" id="IPR013762">
    <property type="entry name" value="Integrase-like_cat_sf"/>
</dbReference>
<evidence type="ECO:0000256" key="2">
    <source>
        <dbReference type="ARBA" id="ARBA00023172"/>
    </source>
</evidence>
<dbReference type="InterPro" id="IPR011010">
    <property type="entry name" value="DNA_brk_join_enz"/>
</dbReference>
<dbReference type="PROSITE" id="PS51898">
    <property type="entry name" value="TYR_RECOMBINASE"/>
    <property type="match status" value="1"/>
</dbReference>
<dbReference type="SUPFAM" id="SSF56349">
    <property type="entry name" value="DNA breaking-rejoining enzymes"/>
    <property type="match status" value="1"/>
</dbReference>
<evidence type="ECO:0000259" key="3">
    <source>
        <dbReference type="PROSITE" id="PS51898"/>
    </source>
</evidence>